<dbReference type="GO" id="GO:0016491">
    <property type="term" value="F:oxidoreductase activity"/>
    <property type="evidence" value="ECO:0007669"/>
    <property type="project" value="InterPro"/>
</dbReference>
<dbReference type="InterPro" id="IPR036249">
    <property type="entry name" value="Thioredoxin-like_sf"/>
</dbReference>
<dbReference type="KEGG" id="shal:SHALO_2447"/>
<organism evidence="3 4">
    <name type="scientific">Sulfurospirillum halorespirans DSM 13726</name>
    <dbReference type="NCBI Taxonomy" id="1193502"/>
    <lineage>
        <taxon>Bacteria</taxon>
        <taxon>Pseudomonadati</taxon>
        <taxon>Campylobacterota</taxon>
        <taxon>Epsilonproteobacteria</taxon>
        <taxon>Campylobacterales</taxon>
        <taxon>Sulfurospirillaceae</taxon>
        <taxon>Sulfurospirillum</taxon>
    </lineage>
</organism>
<evidence type="ECO:0000313" key="3">
    <source>
        <dbReference type="EMBL" id="AOO66207.1"/>
    </source>
</evidence>
<protein>
    <submittedName>
        <fullName evidence="3">Thioredoxin</fullName>
    </submittedName>
</protein>
<keyword evidence="4" id="KW-1185">Reference proteome</keyword>
<dbReference type="Gene3D" id="3.40.30.10">
    <property type="entry name" value="Glutaredoxin"/>
    <property type="match status" value="1"/>
</dbReference>
<keyword evidence="1" id="KW-0732">Signal</keyword>
<dbReference type="PANTHER" id="PTHR42852:SF13">
    <property type="entry name" value="PROTEIN DIPZ"/>
    <property type="match status" value="1"/>
</dbReference>
<feature type="chain" id="PRO_5009099553" evidence="1">
    <location>
        <begin position="20"/>
        <end position="161"/>
    </location>
</feature>
<reference evidence="4" key="1">
    <citation type="submission" date="2016-08" db="EMBL/GenBank/DDBJ databases">
        <title>Complete genome sequence of the organohalide-respiring Epsilonproteobacterium Sulfurospirillum halorespirans.</title>
        <authorList>
            <person name="Goris T."/>
            <person name="Zimmermann J."/>
            <person name="Schenz B."/>
            <person name="Lemos M."/>
            <person name="Hackermueller J."/>
            <person name="Diekert G."/>
        </authorList>
    </citation>
    <scope>NUCLEOTIDE SEQUENCE [LARGE SCALE GENOMIC DNA]</scope>
    <source>
        <strain>DSM 13726</strain>
        <strain evidence="4">PCE-M2</strain>
    </source>
</reference>
<feature type="signal peptide" evidence="1">
    <location>
        <begin position="1"/>
        <end position="19"/>
    </location>
</feature>
<dbReference type="PROSITE" id="PS51257">
    <property type="entry name" value="PROKAR_LIPOPROTEIN"/>
    <property type="match status" value="1"/>
</dbReference>
<dbReference type="SUPFAM" id="SSF52833">
    <property type="entry name" value="Thioredoxin-like"/>
    <property type="match status" value="1"/>
</dbReference>
<dbReference type="EMBL" id="CP017111">
    <property type="protein sequence ID" value="AOO66207.1"/>
    <property type="molecule type" value="Genomic_DNA"/>
</dbReference>
<dbReference type="CDD" id="cd02966">
    <property type="entry name" value="TlpA_like_family"/>
    <property type="match status" value="1"/>
</dbReference>
<dbReference type="RefSeq" id="WP_069478770.1">
    <property type="nucleotide sequence ID" value="NZ_CP017111.1"/>
</dbReference>
<gene>
    <name evidence="3" type="ORF">SHALO_2447</name>
</gene>
<evidence type="ECO:0000313" key="4">
    <source>
        <dbReference type="Proteomes" id="UP000094609"/>
    </source>
</evidence>
<dbReference type="AlphaFoldDB" id="A0A1D7TMJ7"/>
<name>A0A1D7TMJ7_9BACT</name>
<sequence>MRNSFCALLFLTLLFTACTGVPQKAKMNAQAPELSAKTLSGDAVHLSNYAGKVVVLRFWMIGCASCTEAMPLLDQLQEQYPDTLAIVAINSLNENKEIAAFEAQSKFHYPLLKDDIDITAKRYNVRSVPIMFLIDDQGVLKEVIHGELPWKEAQKIIMKYL</sequence>
<dbReference type="PATRIC" id="fig|1193502.14.peg.2480"/>
<dbReference type="Pfam" id="PF00578">
    <property type="entry name" value="AhpC-TSA"/>
    <property type="match status" value="1"/>
</dbReference>
<proteinExistence type="predicted"/>
<dbReference type="PROSITE" id="PS51352">
    <property type="entry name" value="THIOREDOXIN_2"/>
    <property type="match status" value="1"/>
</dbReference>
<dbReference type="InterPro" id="IPR013766">
    <property type="entry name" value="Thioredoxin_domain"/>
</dbReference>
<dbReference type="Proteomes" id="UP000094609">
    <property type="component" value="Chromosome"/>
</dbReference>
<dbReference type="InterPro" id="IPR000866">
    <property type="entry name" value="AhpC/TSA"/>
</dbReference>
<dbReference type="STRING" id="1193502.SHALO_2447"/>
<accession>A0A1D7TMJ7</accession>
<feature type="domain" description="Thioredoxin" evidence="2">
    <location>
        <begin position="25"/>
        <end position="161"/>
    </location>
</feature>
<dbReference type="InterPro" id="IPR050553">
    <property type="entry name" value="Thioredoxin_ResA/DsbE_sf"/>
</dbReference>
<dbReference type="PANTHER" id="PTHR42852">
    <property type="entry name" value="THIOL:DISULFIDE INTERCHANGE PROTEIN DSBE"/>
    <property type="match status" value="1"/>
</dbReference>
<evidence type="ECO:0000259" key="2">
    <source>
        <dbReference type="PROSITE" id="PS51352"/>
    </source>
</evidence>
<dbReference type="GO" id="GO:0016209">
    <property type="term" value="F:antioxidant activity"/>
    <property type="evidence" value="ECO:0007669"/>
    <property type="project" value="InterPro"/>
</dbReference>
<evidence type="ECO:0000256" key="1">
    <source>
        <dbReference type="SAM" id="SignalP"/>
    </source>
</evidence>